<evidence type="ECO:0000313" key="3">
    <source>
        <dbReference type="Proteomes" id="UP001642720"/>
    </source>
</evidence>
<accession>A0ABY2H390</accession>
<dbReference type="EMBL" id="PPTA01000008">
    <property type="protein sequence ID" value="TFB01855.1"/>
    <property type="molecule type" value="Genomic_DNA"/>
</dbReference>
<proteinExistence type="predicted"/>
<dbReference type="Proteomes" id="UP001642720">
    <property type="component" value="Unassembled WGS sequence"/>
</dbReference>
<reference evidence="2 3" key="1">
    <citation type="submission" date="2018-01" db="EMBL/GenBank/DDBJ databases">
        <title>Genome characterization of the sugarcane-associated fungus Trichoderma ghanense CCMA-1212 and their application in lignocelulose bioconversion.</title>
        <authorList>
            <person name="Steindorff A.S."/>
            <person name="Mendes T.D."/>
            <person name="Vilela E.S.D."/>
            <person name="Rodrigues D.S."/>
            <person name="Formighieri E.F."/>
            <person name="Melo I.S."/>
            <person name="Favaro L.C.L."/>
        </authorList>
    </citation>
    <scope>NUCLEOTIDE SEQUENCE [LARGE SCALE GENOMIC DNA]</scope>
    <source>
        <strain evidence="2 3">CCMA-1212</strain>
    </source>
</reference>
<keyword evidence="3" id="KW-1185">Reference proteome</keyword>
<evidence type="ECO:0000313" key="2">
    <source>
        <dbReference type="EMBL" id="TFB01855.1"/>
    </source>
</evidence>
<protein>
    <submittedName>
        <fullName evidence="2">Uncharacterized protein</fullName>
    </submittedName>
</protein>
<feature type="region of interest" description="Disordered" evidence="1">
    <location>
        <begin position="170"/>
        <end position="191"/>
    </location>
</feature>
<dbReference type="GeneID" id="300578213"/>
<feature type="compositionally biased region" description="Basic and acidic residues" evidence="1">
    <location>
        <begin position="29"/>
        <end position="41"/>
    </location>
</feature>
<organism evidence="2 3">
    <name type="scientific">Trichoderma ghanense</name>
    <dbReference type="NCBI Taxonomy" id="65468"/>
    <lineage>
        <taxon>Eukaryota</taxon>
        <taxon>Fungi</taxon>
        <taxon>Dikarya</taxon>
        <taxon>Ascomycota</taxon>
        <taxon>Pezizomycotina</taxon>
        <taxon>Sordariomycetes</taxon>
        <taxon>Hypocreomycetidae</taxon>
        <taxon>Hypocreales</taxon>
        <taxon>Hypocreaceae</taxon>
        <taxon>Trichoderma</taxon>
    </lineage>
</organism>
<sequence length="191" mass="20776">MDGREELGDISATRPVAAAFSSSLMTVDQSREEPEPEERRGGTMLFARALSVRAGRERERRRWRPARPVGQGNEAAEGGGMAEAEEIDGWRRERQREGEEKTKKARRDARQGRRKDANADAGTGWRRLGGTAGAALAGSGPFRGVVLGDFWGCSSGCRPLRALLALGPQAVGGTPQVLPPTRRPVPYLDQR</sequence>
<dbReference type="RefSeq" id="XP_073558056.1">
    <property type="nucleotide sequence ID" value="XM_073703763.1"/>
</dbReference>
<feature type="compositionally biased region" description="Basic and acidic residues" evidence="1">
    <location>
        <begin position="88"/>
        <end position="118"/>
    </location>
</feature>
<evidence type="ECO:0000256" key="1">
    <source>
        <dbReference type="SAM" id="MobiDB-lite"/>
    </source>
</evidence>
<feature type="compositionally biased region" description="Low complexity" evidence="1">
    <location>
        <begin position="66"/>
        <end position="76"/>
    </location>
</feature>
<feature type="region of interest" description="Disordered" evidence="1">
    <location>
        <begin position="1"/>
        <end position="127"/>
    </location>
</feature>
<comment type="caution">
    <text evidence="2">The sequence shown here is derived from an EMBL/GenBank/DDBJ whole genome shotgun (WGS) entry which is preliminary data.</text>
</comment>
<gene>
    <name evidence="2" type="ORF">CCMA1212_006548</name>
</gene>
<name>A0ABY2H390_9HYPO</name>